<dbReference type="SUPFAM" id="SSF54523">
    <property type="entry name" value="Pili subunits"/>
    <property type="match status" value="1"/>
</dbReference>
<dbReference type="NCBIfam" id="TIGR02532">
    <property type="entry name" value="IV_pilin_GFxxxE"/>
    <property type="match status" value="1"/>
</dbReference>
<accession>A0A4R6UX00</accession>
<reference evidence="2 3" key="1">
    <citation type="submission" date="2019-03" db="EMBL/GenBank/DDBJ databases">
        <title>Genomic Encyclopedia of Type Strains, Phase IV (KMG-IV): sequencing the most valuable type-strain genomes for metagenomic binning, comparative biology and taxonomic classification.</title>
        <authorList>
            <person name="Goeker M."/>
        </authorList>
    </citation>
    <scope>NUCLEOTIDE SEQUENCE [LARGE SCALE GENOMIC DNA]</scope>
    <source>
        <strain evidence="2 3">DSM 103792</strain>
    </source>
</reference>
<name>A0A4R6UX00_9GAMM</name>
<protein>
    <submittedName>
        <fullName evidence="2">MSHA biogenesis protein MshO</fullName>
    </submittedName>
</protein>
<evidence type="ECO:0000256" key="1">
    <source>
        <dbReference type="SAM" id="Phobius"/>
    </source>
</evidence>
<organism evidence="2 3">
    <name type="scientific">Permianibacter aggregans</name>
    <dbReference type="NCBI Taxonomy" id="1510150"/>
    <lineage>
        <taxon>Bacteria</taxon>
        <taxon>Pseudomonadati</taxon>
        <taxon>Pseudomonadota</taxon>
        <taxon>Gammaproteobacteria</taxon>
        <taxon>Pseudomonadales</taxon>
        <taxon>Pseudomonadaceae</taxon>
        <taxon>Permianibacter</taxon>
    </lineage>
</organism>
<dbReference type="Pfam" id="PF07963">
    <property type="entry name" value="N_methyl"/>
    <property type="match status" value="1"/>
</dbReference>
<evidence type="ECO:0000313" key="2">
    <source>
        <dbReference type="EMBL" id="TDQ50443.1"/>
    </source>
</evidence>
<feature type="transmembrane region" description="Helical" evidence="1">
    <location>
        <begin position="7"/>
        <end position="29"/>
    </location>
</feature>
<proteinExistence type="predicted"/>
<gene>
    <name evidence="2" type="ORF">EV696_102124</name>
</gene>
<keyword evidence="1" id="KW-0812">Transmembrane</keyword>
<keyword evidence="1" id="KW-0472">Membrane</keyword>
<keyword evidence="1" id="KW-1133">Transmembrane helix</keyword>
<dbReference type="EMBL" id="SNYM01000002">
    <property type="protein sequence ID" value="TDQ50443.1"/>
    <property type="molecule type" value="Genomic_DNA"/>
</dbReference>
<dbReference type="RefSeq" id="WP_133587608.1">
    <property type="nucleotide sequence ID" value="NZ_CP037953.1"/>
</dbReference>
<dbReference type="InterPro" id="IPR045584">
    <property type="entry name" value="Pilin-like"/>
</dbReference>
<comment type="caution">
    <text evidence="2">The sequence shown here is derived from an EMBL/GenBank/DDBJ whole genome shotgun (WGS) entry which is preliminary data.</text>
</comment>
<dbReference type="InterPro" id="IPR012902">
    <property type="entry name" value="N_methyl_site"/>
</dbReference>
<dbReference type="AlphaFoldDB" id="A0A4R6UX00"/>
<evidence type="ECO:0000313" key="3">
    <source>
        <dbReference type="Proteomes" id="UP000295375"/>
    </source>
</evidence>
<dbReference type="Proteomes" id="UP000295375">
    <property type="component" value="Unassembled WGS sequence"/>
</dbReference>
<dbReference type="OrthoDB" id="9788802at2"/>
<dbReference type="Gene3D" id="3.30.700.10">
    <property type="entry name" value="Glycoprotein, Type 4 Pilin"/>
    <property type="match status" value="1"/>
</dbReference>
<sequence length="259" mass="27812">MRSHGFTLIELIVVIVIIGILSVGFTSLYTQSIDQYLDANRRSDLSATARLALERVSRELRDALPNSVRVTPSGNCVEFRPLATAQYYLDIPIAAPASSFSAITFPLPSSGSWSAAIMPLDIADSYDTSASNSKAVVGIASVSPLGTNSVQVNLVSANRFPRTSPARRFFVTGTPISFCVSAGELRRYQGYGVQATQPTPGSGLSGGDLLARNIVNPAAIFQYQAGTLERNALLTVALDLRSGDEQIRHEHEVLIRNVP</sequence>
<keyword evidence="3" id="KW-1185">Reference proteome</keyword>